<reference evidence="9 10" key="1">
    <citation type="submission" date="2019-03" db="EMBL/GenBank/DDBJ databases">
        <title>Genomic Encyclopedia of Type Strains, Phase IV (KMG-IV): sequencing the most valuable type-strain genomes for metagenomic binning, comparative biology and taxonomic classification.</title>
        <authorList>
            <person name="Goeker M."/>
        </authorList>
    </citation>
    <scope>NUCLEOTIDE SEQUENCE [LARGE SCALE GENOMIC DNA]</scope>
    <source>
        <strain evidence="9 10">DSM 1837</strain>
    </source>
</reference>
<evidence type="ECO:0000256" key="8">
    <source>
        <dbReference type="HAMAP-Rule" id="MF_00158"/>
    </source>
</evidence>
<evidence type="ECO:0000256" key="3">
    <source>
        <dbReference type="ARBA" id="ARBA00022598"/>
    </source>
</evidence>
<keyword evidence="3 8" id="KW-0436">Ligase</keyword>
<comment type="similarity">
    <text evidence="2 8">Belongs to the pantothenate synthetase family.</text>
</comment>
<dbReference type="InterPro" id="IPR042176">
    <property type="entry name" value="Pantoate_ligase_C"/>
</dbReference>
<evidence type="ECO:0000256" key="6">
    <source>
        <dbReference type="ARBA" id="ARBA00022840"/>
    </source>
</evidence>
<dbReference type="UniPathway" id="UPA00028">
    <property type="reaction ID" value="UER00005"/>
</dbReference>
<proteinExistence type="inferred from homology"/>
<feature type="active site" description="Proton donor" evidence="8">
    <location>
        <position position="33"/>
    </location>
</feature>
<comment type="subunit">
    <text evidence="8">Homodimer.</text>
</comment>
<name>A0A4R2NF35_9BURK</name>
<dbReference type="EC" id="6.3.2.1" evidence="8"/>
<dbReference type="EMBL" id="SLXH01000003">
    <property type="protein sequence ID" value="TCP19850.1"/>
    <property type="molecule type" value="Genomic_DNA"/>
</dbReference>
<dbReference type="PANTHER" id="PTHR21299">
    <property type="entry name" value="CYTIDYLATE KINASE/PANTOATE-BETA-ALANINE LIGASE"/>
    <property type="match status" value="1"/>
</dbReference>
<comment type="catalytic activity">
    <reaction evidence="7 8">
        <text>(R)-pantoate + beta-alanine + ATP = (R)-pantothenate + AMP + diphosphate + H(+)</text>
        <dbReference type="Rhea" id="RHEA:10912"/>
        <dbReference type="ChEBI" id="CHEBI:15378"/>
        <dbReference type="ChEBI" id="CHEBI:15980"/>
        <dbReference type="ChEBI" id="CHEBI:29032"/>
        <dbReference type="ChEBI" id="CHEBI:30616"/>
        <dbReference type="ChEBI" id="CHEBI:33019"/>
        <dbReference type="ChEBI" id="CHEBI:57966"/>
        <dbReference type="ChEBI" id="CHEBI:456215"/>
        <dbReference type="EC" id="6.3.2.1"/>
    </reaction>
</comment>
<dbReference type="Proteomes" id="UP000295182">
    <property type="component" value="Unassembled WGS sequence"/>
</dbReference>
<evidence type="ECO:0000256" key="4">
    <source>
        <dbReference type="ARBA" id="ARBA00022655"/>
    </source>
</evidence>
<feature type="binding site" evidence="8">
    <location>
        <begin position="26"/>
        <end position="33"/>
    </location>
    <ligand>
        <name>ATP</name>
        <dbReference type="ChEBI" id="CHEBI:30616"/>
    </ligand>
</feature>
<comment type="function">
    <text evidence="8">Catalyzes the condensation of pantoate with beta-alanine in an ATP-dependent reaction via a pantoyl-adenylate intermediate.</text>
</comment>
<evidence type="ECO:0000256" key="5">
    <source>
        <dbReference type="ARBA" id="ARBA00022741"/>
    </source>
</evidence>
<protein>
    <recommendedName>
        <fullName evidence="8">Pantothenate synthetase</fullName>
        <shortName evidence="8">PS</shortName>
        <ecNumber evidence="8">6.3.2.1</ecNumber>
    </recommendedName>
    <alternativeName>
        <fullName evidence="8">Pantoate--beta-alanine ligase</fullName>
    </alternativeName>
    <alternativeName>
        <fullName evidence="8">Pantoate-activating enzyme</fullName>
    </alternativeName>
</protein>
<dbReference type="InterPro" id="IPR014729">
    <property type="entry name" value="Rossmann-like_a/b/a_fold"/>
</dbReference>
<feature type="binding site" evidence="8">
    <location>
        <begin position="185"/>
        <end position="188"/>
    </location>
    <ligand>
        <name>ATP</name>
        <dbReference type="ChEBI" id="CHEBI:30616"/>
    </ligand>
</feature>
<dbReference type="Pfam" id="PF02569">
    <property type="entry name" value="Pantoate_ligase"/>
    <property type="match status" value="1"/>
</dbReference>
<feature type="binding site" evidence="8">
    <location>
        <position position="57"/>
    </location>
    <ligand>
        <name>beta-alanine</name>
        <dbReference type="ChEBI" id="CHEBI:57966"/>
    </ligand>
</feature>
<dbReference type="CDD" id="cd00560">
    <property type="entry name" value="PanC"/>
    <property type="match status" value="1"/>
</dbReference>
<dbReference type="OrthoDB" id="9773087at2"/>
<keyword evidence="6 8" id="KW-0067">ATP-binding</keyword>
<comment type="subcellular location">
    <subcellularLocation>
        <location evidence="8">Cytoplasm</location>
    </subcellularLocation>
</comment>
<organism evidence="9 10">
    <name type="scientific">Simplicispira metamorpha</name>
    <dbReference type="NCBI Taxonomy" id="80881"/>
    <lineage>
        <taxon>Bacteria</taxon>
        <taxon>Pseudomonadati</taxon>
        <taxon>Pseudomonadota</taxon>
        <taxon>Betaproteobacteria</taxon>
        <taxon>Burkholderiales</taxon>
        <taxon>Comamonadaceae</taxon>
        <taxon>Simplicispira</taxon>
    </lineage>
</organism>
<sequence length="289" mass="31437">MHIVHTIPDLRAALAAYQHPAFVPTMGNLHEGHLALVRQVQPLGDATVASIFVNRLQFLPHEDFDSYPRTWEADCAQLRAAGCTVLFAPREPDLYPEPQTFKVQPDPLLADILEGQFRPGFFTGVCTVVMKLLSAVFAGKANGTALFGQKDYQQLMVLRRMVQQFALPITVVAGATQRAADGLALSSRNGYLSEAERAQAVQLSQALRTLADQALAAAQALPTAWPASLPALEQQAQQTLAARGWQCDYLTVRRRSDLQPPQASDSAGSLVVLGAARLGRTRLIDNLET</sequence>
<comment type="caution">
    <text evidence="9">The sequence shown here is derived from an EMBL/GenBank/DDBJ whole genome shotgun (WGS) entry which is preliminary data.</text>
</comment>
<dbReference type="HAMAP" id="MF_00158">
    <property type="entry name" value="PanC"/>
    <property type="match status" value="1"/>
</dbReference>
<evidence type="ECO:0000256" key="2">
    <source>
        <dbReference type="ARBA" id="ARBA00009256"/>
    </source>
</evidence>
<evidence type="ECO:0000313" key="9">
    <source>
        <dbReference type="EMBL" id="TCP19850.1"/>
    </source>
</evidence>
<dbReference type="GO" id="GO:0015940">
    <property type="term" value="P:pantothenate biosynthetic process"/>
    <property type="evidence" value="ECO:0007669"/>
    <property type="project" value="UniProtKB-UniRule"/>
</dbReference>
<feature type="binding site" evidence="8">
    <location>
        <position position="57"/>
    </location>
    <ligand>
        <name>(R)-pantoate</name>
        <dbReference type="ChEBI" id="CHEBI:15980"/>
    </ligand>
</feature>
<comment type="caution">
    <text evidence="8">Lacks conserved residue(s) required for the propagation of feature annotation.</text>
</comment>
<gene>
    <name evidence="8" type="primary">panC</name>
    <name evidence="9" type="ORF">EV674_10380</name>
</gene>
<comment type="pathway">
    <text evidence="1 8">Cofactor biosynthesis; (R)-pantothenate biosynthesis; (R)-pantothenate from (R)-pantoate and beta-alanine: step 1/1.</text>
</comment>
<keyword evidence="10" id="KW-1185">Reference proteome</keyword>
<dbReference type="InterPro" id="IPR003721">
    <property type="entry name" value="Pantoate_ligase"/>
</dbReference>
<feature type="binding site" evidence="8">
    <location>
        <begin position="148"/>
        <end position="151"/>
    </location>
    <ligand>
        <name>ATP</name>
        <dbReference type="ChEBI" id="CHEBI:30616"/>
    </ligand>
</feature>
<evidence type="ECO:0000313" key="10">
    <source>
        <dbReference type="Proteomes" id="UP000295182"/>
    </source>
</evidence>
<dbReference type="GO" id="GO:0004592">
    <property type="term" value="F:pantoate-beta-alanine ligase activity"/>
    <property type="evidence" value="ECO:0007669"/>
    <property type="project" value="UniProtKB-UniRule"/>
</dbReference>
<dbReference type="RefSeq" id="WP_119012908.1">
    <property type="nucleotide sequence ID" value="NZ_QXNC01000010.1"/>
</dbReference>
<comment type="miscellaneous">
    <text evidence="8">The reaction proceeds by a bi uni uni bi ping pong mechanism.</text>
</comment>
<dbReference type="PANTHER" id="PTHR21299:SF1">
    <property type="entry name" value="PANTOATE--BETA-ALANINE LIGASE"/>
    <property type="match status" value="1"/>
</dbReference>
<feature type="binding site" evidence="8">
    <location>
        <position position="154"/>
    </location>
    <ligand>
        <name>(R)-pantoate</name>
        <dbReference type="ChEBI" id="CHEBI:15980"/>
    </ligand>
</feature>
<dbReference type="AlphaFoldDB" id="A0A4R2NF35"/>
<dbReference type="Gene3D" id="3.40.50.620">
    <property type="entry name" value="HUPs"/>
    <property type="match status" value="1"/>
</dbReference>
<accession>A0A4R2NF35</accession>
<dbReference type="SUPFAM" id="SSF52374">
    <property type="entry name" value="Nucleotidylyl transferase"/>
    <property type="match status" value="1"/>
</dbReference>
<evidence type="ECO:0000256" key="7">
    <source>
        <dbReference type="ARBA" id="ARBA00048258"/>
    </source>
</evidence>
<dbReference type="NCBIfam" id="TIGR00018">
    <property type="entry name" value="panC"/>
    <property type="match status" value="1"/>
</dbReference>
<dbReference type="GO" id="GO:0005524">
    <property type="term" value="F:ATP binding"/>
    <property type="evidence" value="ECO:0007669"/>
    <property type="project" value="UniProtKB-KW"/>
</dbReference>
<keyword evidence="5 8" id="KW-0547">Nucleotide-binding</keyword>
<dbReference type="GO" id="GO:0005829">
    <property type="term" value="C:cytosol"/>
    <property type="evidence" value="ECO:0007669"/>
    <property type="project" value="TreeGrafter"/>
</dbReference>
<evidence type="ECO:0000256" key="1">
    <source>
        <dbReference type="ARBA" id="ARBA00004990"/>
    </source>
</evidence>
<keyword evidence="8" id="KW-0963">Cytoplasm</keyword>
<dbReference type="Gene3D" id="3.30.1300.10">
    <property type="entry name" value="Pantoate-beta-alanine ligase, C-terminal domain"/>
    <property type="match status" value="1"/>
</dbReference>
<keyword evidence="4 8" id="KW-0566">Pantothenate biosynthesis</keyword>